<comment type="catalytic activity">
    <reaction evidence="1 7">
        <text>alpha,alpha-trehalose + H2O = alpha-D-glucose + beta-D-glucose</text>
        <dbReference type="Rhea" id="RHEA:32675"/>
        <dbReference type="ChEBI" id="CHEBI:15377"/>
        <dbReference type="ChEBI" id="CHEBI:15903"/>
        <dbReference type="ChEBI" id="CHEBI:16551"/>
        <dbReference type="ChEBI" id="CHEBI:17925"/>
        <dbReference type="EC" id="3.2.1.28"/>
    </reaction>
</comment>
<dbReference type="Gene3D" id="1.50.10.10">
    <property type="match status" value="1"/>
</dbReference>
<proteinExistence type="inferred from homology"/>
<dbReference type="SUPFAM" id="SSF48208">
    <property type="entry name" value="Six-hairpin glycosidases"/>
    <property type="match status" value="1"/>
</dbReference>
<feature type="signal peptide" evidence="8">
    <location>
        <begin position="1"/>
        <end position="29"/>
    </location>
</feature>
<dbReference type="GO" id="GO:0005993">
    <property type="term" value="P:trehalose catabolic process"/>
    <property type="evidence" value="ECO:0007669"/>
    <property type="project" value="TreeGrafter"/>
</dbReference>
<accession>A0A0R3RLU0</accession>
<evidence type="ECO:0000256" key="5">
    <source>
        <dbReference type="ARBA" id="ARBA00022801"/>
    </source>
</evidence>
<evidence type="ECO:0000313" key="9">
    <source>
        <dbReference type="Proteomes" id="UP000050640"/>
    </source>
</evidence>
<sequence>MWHGIVKIGVLFIMARLTPLACLSQLSLAKMSKVVANIEKRKETNLNVCDENDNTGNWDIYCSGQIIAAMNLHQVDADSKTFVDRPLKEDSEVILQEFKKEFGGIPLKDINVRKLIDFRKRFFGEPGTELNSCFISEWREVPWKIARIKDKTLKLFALFLNRKWKDLCRQNVKIENPKRNSLIEVPHPFIVSGGRFREFFYWDAYWIVKVFYFRFGFVPNAGRVYYLRTSNPPFLIPMVYEYYKATEDVAFLKKNFEHLVKEYEFWVNNRSVKVKDKMGYEHNVYQYRTMTNVPRPDSYRADVRAAVKVEEKKQQKFFQDIASAAESGWDFSSRWFSDRKTMKTIETTNILPVDLNALLCWNANLLKYFADIIGNKEKAKEFEEKAKNATKALNAIFYNDVEKAWFDYNLRTKSHNTLFYPTVAIPLFTGCYETLDYSKSVKVIEFMKRSRVLDYPSGIPSSVSKSGQQWDLPYGWPPMQHMIIEGMRKSGDYEAQQLAFKLARKWVMANYIMYQKTKKIQDKIDVTGSISKAEVRGKHVQNGYAWTYGIILDLLVTYYDQMFIQDTDQIMSPGSRPCRSKAYRIDYVTIKLIMLSVTISYFFNY</sequence>
<dbReference type="Proteomes" id="UP000050640">
    <property type="component" value="Unplaced"/>
</dbReference>
<dbReference type="STRING" id="1147741.A0A0R3RLU0"/>
<feature type="chain" id="PRO_5006447624" description="Trehalase" evidence="8">
    <location>
        <begin position="30"/>
        <end position="605"/>
    </location>
</feature>
<keyword evidence="9" id="KW-1185">Reference proteome</keyword>
<protein>
    <recommendedName>
        <fullName evidence="4 7">Trehalase</fullName>
        <ecNumber evidence="3 7">3.2.1.28</ecNumber>
    </recommendedName>
    <alternativeName>
        <fullName evidence="7">Alpha-trehalose glucohydrolase</fullName>
    </alternativeName>
</protein>
<comment type="similarity">
    <text evidence="2 7">Belongs to the glycosyl hydrolase 37 family.</text>
</comment>
<evidence type="ECO:0000256" key="2">
    <source>
        <dbReference type="ARBA" id="ARBA00005615"/>
    </source>
</evidence>
<evidence type="ECO:0000313" key="10">
    <source>
        <dbReference type="WBParaSite" id="EEL_0000244901-mRNA-1"/>
    </source>
</evidence>
<evidence type="ECO:0000256" key="6">
    <source>
        <dbReference type="ARBA" id="ARBA00023295"/>
    </source>
</evidence>
<dbReference type="PRINTS" id="PR00744">
    <property type="entry name" value="GLHYDRLASE37"/>
</dbReference>
<dbReference type="InterPro" id="IPR018232">
    <property type="entry name" value="Glyco_hydro_37_CS"/>
</dbReference>
<keyword evidence="6 7" id="KW-0326">Glycosidase</keyword>
<evidence type="ECO:0000256" key="1">
    <source>
        <dbReference type="ARBA" id="ARBA00001576"/>
    </source>
</evidence>
<evidence type="ECO:0000256" key="7">
    <source>
        <dbReference type="RuleBase" id="RU361180"/>
    </source>
</evidence>
<dbReference type="Pfam" id="PF01204">
    <property type="entry name" value="Trehalase"/>
    <property type="match status" value="2"/>
</dbReference>
<dbReference type="EC" id="3.2.1.28" evidence="3 7"/>
<dbReference type="GO" id="GO:0004555">
    <property type="term" value="F:alpha,alpha-trehalase activity"/>
    <property type="evidence" value="ECO:0007669"/>
    <property type="project" value="UniProtKB-EC"/>
</dbReference>
<dbReference type="PANTHER" id="PTHR23403:SF1">
    <property type="entry name" value="TREHALASE"/>
    <property type="match status" value="1"/>
</dbReference>
<organism evidence="9 10">
    <name type="scientific">Elaeophora elaphi</name>
    <dbReference type="NCBI Taxonomy" id="1147741"/>
    <lineage>
        <taxon>Eukaryota</taxon>
        <taxon>Metazoa</taxon>
        <taxon>Ecdysozoa</taxon>
        <taxon>Nematoda</taxon>
        <taxon>Chromadorea</taxon>
        <taxon>Rhabditida</taxon>
        <taxon>Spirurina</taxon>
        <taxon>Spiruromorpha</taxon>
        <taxon>Filarioidea</taxon>
        <taxon>Onchocercidae</taxon>
        <taxon>Elaeophora</taxon>
    </lineage>
</organism>
<dbReference type="InterPro" id="IPR012341">
    <property type="entry name" value="6hp_glycosidase-like_sf"/>
</dbReference>
<keyword evidence="8" id="KW-0732">Signal</keyword>
<evidence type="ECO:0000256" key="4">
    <source>
        <dbReference type="ARBA" id="ARBA00019905"/>
    </source>
</evidence>
<dbReference type="AlphaFoldDB" id="A0A0R3RLU0"/>
<dbReference type="WBParaSite" id="EEL_0000244901-mRNA-1">
    <property type="protein sequence ID" value="EEL_0000244901-mRNA-1"/>
    <property type="gene ID" value="EEL_0000244901"/>
</dbReference>
<dbReference type="InterPro" id="IPR008928">
    <property type="entry name" value="6-hairpin_glycosidase_sf"/>
</dbReference>
<evidence type="ECO:0000256" key="8">
    <source>
        <dbReference type="SAM" id="SignalP"/>
    </source>
</evidence>
<reference evidence="10" key="1">
    <citation type="submission" date="2017-02" db="UniProtKB">
        <authorList>
            <consortium name="WormBaseParasite"/>
        </authorList>
    </citation>
    <scope>IDENTIFICATION</scope>
</reference>
<dbReference type="PROSITE" id="PS00928">
    <property type="entry name" value="TREHALASE_2"/>
    <property type="match status" value="1"/>
</dbReference>
<name>A0A0R3RLU0_9BILA</name>
<keyword evidence="5 7" id="KW-0378">Hydrolase</keyword>
<evidence type="ECO:0000256" key="3">
    <source>
        <dbReference type="ARBA" id="ARBA00012757"/>
    </source>
</evidence>
<dbReference type="PANTHER" id="PTHR23403">
    <property type="entry name" value="TREHALASE"/>
    <property type="match status" value="1"/>
</dbReference>
<dbReference type="InterPro" id="IPR001661">
    <property type="entry name" value="Glyco_hydro_37"/>
</dbReference>